<proteinExistence type="predicted"/>
<dbReference type="InterPro" id="IPR027417">
    <property type="entry name" value="P-loop_NTPase"/>
</dbReference>
<dbReference type="InterPro" id="IPR056599">
    <property type="entry name" value="AAA_lid_fung"/>
</dbReference>
<reference evidence="5 6" key="1">
    <citation type="submission" date="2024-07" db="EMBL/GenBank/DDBJ databases">
        <title>Section-level genome sequencing and comparative genomics of Aspergillus sections Usti and Cavernicolus.</title>
        <authorList>
            <consortium name="Lawrence Berkeley National Laboratory"/>
            <person name="Nybo J.L."/>
            <person name="Vesth T.C."/>
            <person name="Theobald S."/>
            <person name="Frisvad J.C."/>
            <person name="Larsen T.O."/>
            <person name="Kjaerboelling I."/>
            <person name="Rothschild-Mancinelli K."/>
            <person name="Lyhne E.K."/>
            <person name="Kogle M.E."/>
            <person name="Barry K."/>
            <person name="Clum A."/>
            <person name="Na H."/>
            <person name="Ledsgaard L."/>
            <person name="Lin J."/>
            <person name="Lipzen A."/>
            <person name="Kuo A."/>
            <person name="Riley R."/>
            <person name="Mondo S."/>
            <person name="LaButti K."/>
            <person name="Haridas S."/>
            <person name="Pangalinan J."/>
            <person name="Salamov A.A."/>
            <person name="Simmons B.A."/>
            <person name="Magnuson J.K."/>
            <person name="Chen J."/>
            <person name="Drula E."/>
            <person name="Henrissat B."/>
            <person name="Wiebenga A."/>
            <person name="Lubbers R.J."/>
            <person name="Gomes A.C."/>
            <person name="Macurrencykelacurrency M.R."/>
            <person name="Stajich J."/>
            <person name="Grigoriev I.V."/>
            <person name="Mortensen U.H."/>
            <person name="De vries R.P."/>
            <person name="Baker S.E."/>
            <person name="Andersen M.R."/>
        </authorList>
    </citation>
    <scope>NUCLEOTIDE SEQUENCE [LARGE SCALE GENOMIC DNA]</scope>
    <source>
        <strain evidence="5 6">CBS 756.74</strain>
    </source>
</reference>
<evidence type="ECO:0000256" key="2">
    <source>
        <dbReference type="SAM" id="Coils"/>
    </source>
</evidence>
<evidence type="ECO:0000256" key="3">
    <source>
        <dbReference type="SAM" id="MobiDB-lite"/>
    </source>
</evidence>
<feature type="coiled-coil region" evidence="2">
    <location>
        <begin position="62"/>
        <end position="96"/>
    </location>
</feature>
<accession>A0ABR4K8Z0</accession>
<dbReference type="RefSeq" id="XP_070898403.1">
    <property type="nucleotide sequence ID" value="XM_071035755.1"/>
</dbReference>
<name>A0ABR4K8Z0_9EURO</name>
<dbReference type="GeneID" id="98150919"/>
<protein>
    <recommendedName>
        <fullName evidence="4">AAA+ ATPase domain-containing protein</fullName>
    </recommendedName>
</protein>
<organism evidence="5 6">
    <name type="scientific">Aspergillus pseudodeflectus</name>
    <dbReference type="NCBI Taxonomy" id="176178"/>
    <lineage>
        <taxon>Eukaryota</taxon>
        <taxon>Fungi</taxon>
        <taxon>Dikarya</taxon>
        <taxon>Ascomycota</taxon>
        <taxon>Pezizomycotina</taxon>
        <taxon>Eurotiomycetes</taxon>
        <taxon>Eurotiomycetidae</taxon>
        <taxon>Eurotiales</taxon>
        <taxon>Aspergillaceae</taxon>
        <taxon>Aspergillus</taxon>
        <taxon>Aspergillus subgen. Nidulantes</taxon>
    </lineage>
</organism>
<dbReference type="Pfam" id="PF00004">
    <property type="entry name" value="AAA"/>
    <property type="match status" value="1"/>
</dbReference>
<dbReference type="InterPro" id="IPR003959">
    <property type="entry name" value="ATPase_AAA_core"/>
</dbReference>
<keyword evidence="6" id="KW-1185">Reference proteome</keyword>
<keyword evidence="1" id="KW-0677">Repeat</keyword>
<dbReference type="InterPro" id="IPR003593">
    <property type="entry name" value="AAA+_ATPase"/>
</dbReference>
<gene>
    <name evidence="5" type="ORF">BJX68DRAFT_102431</name>
</gene>
<feature type="compositionally biased region" description="Basic and acidic residues" evidence="3">
    <location>
        <begin position="1060"/>
        <end position="1069"/>
    </location>
</feature>
<dbReference type="PANTHER" id="PTHR46411:SF2">
    <property type="entry name" value="AAA+ ATPASE DOMAIN-CONTAINING PROTEIN"/>
    <property type="match status" value="1"/>
</dbReference>
<dbReference type="SMART" id="SM00382">
    <property type="entry name" value="AAA"/>
    <property type="match status" value="1"/>
</dbReference>
<dbReference type="Gene3D" id="3.40.50.300">
    <property type="entry name" value="P-loop containing nucleotide triphosphate hydrolases"/>
    <property type="match status" value="1"/>
</dbReference>
<feature type="region of interest" description="Disordered" evidence="3">
    <location>
        <begin position="1"/>
        <end position="30"/>
    </location>
</feature>
<sequence>MADPSSNQPPKVDPRGPQGQNQGTAQKWSEEVWSETILKHRDMQIPQTKLQNRISNFLTNATAQEQIELERSHQQLQALIEEAKAAKKTREDGETDASFKAKVKNGWNSASEKAYRYSQILDPMLAHAPTYVSLVYGGIKIILVAHTNHQELKEKLELHLERITSRFEIIDHLTAYIPTKELVDKVASAYSLFTKFLDKAVKYYTQSRLKIRWKSITRPWARFQDLVDAISEAFGDIKDIAQLHGLLAGRVTLEVGQQTLSLVKDQQKRADNQDAKLEQILAQLTSISIQFTKSEDVNETASLVRQQVEEKRDNPTLGKEAVKQTAEGSSVLDQLGGLFADLKNYNEETQRRKVAIEEIPDMRNHRSTQRNLLRSEKVLSWIECETSRLLWVEGNNVLRRSEFNACFAIPLLVMGESSYESTLVLRHFCGGTGMARKPSTLIQALLYQIIERYPSILEKKKDTLTQEKTSTGQGLWSLFVECLEIVNAQCTFIIIDSFDNLEAADLEVDEKDTVISQLDSLIKDRTKFVKVLLTASLAQPLATLPDEYQALMRFRSQQQPGGLRRSLSMAAAEDQAQLMSHQIIEIQERRCKAVSFHELPFLYPSGTLIYQKDDNYWRAFIVAELSGMDRQPSGYLTPLRIRAWSVDHNGKYFARNYHTLTVGQFSGQQAITSLKFTPAGYLPDETTVRKALADRGRRYWELGSNVNYKQFEGKHGPVRVVIDQQMRPLGEPPQEQADQFQKALAESMKPQVLMTCPPDIAVYLLPELRWSTMDIDKIQDLVVDRDRDLDQVIMDRSYKQLLRILVLGKALGEESHASSTLVTNGTTVLLHGAPGTGKTFCVECLAERFKKPLLRLTHGKLGGSMHELAKSLEESFQLSDRWGCIMLLDDVDVFLSQRANDLTQNLMGTLFMQLVETHNGLLFLTTNRVGVFDMAFVSRIPLKLHFTQFDRQQIKAVLELSLNRIEDRLERSGVRCLIERAEVIPFVLKKLSQNSEQLNTNPNGREIVNLCETALILAQDDARQELPGGKRVGLRLRSKHFGHSSTLSHRFDEYLDVVKGSRDGDDRRPLPPMLADGPNQARSQPGDYPFMEWGPGQQGGYRTPQWPGERRQPDEFLYQQGPGQGMDYHYPYWQGTRRQENERYYQRGSSDQAEEEQGGKRKNDRKREESEDSED</sequence>
<dbReference type="Proteomes" id="UP001610444">
    <property type="component" value="Unassembled WGS sequence"/>
</dbReference>
<dbReference type="Pfam" id="PF24809">
    <property type="entry name" value="DUF7708"/>
    <property type="match status" value="1"/>
</dbReference>
<evidence type="ECO:0000313" key="6">
    <source>
        <dbReference type="Proteomes" id="UP001610444"/>
    </source>
</evidence>
<dbReference type="Pfam" id="PF24883">
    <property type="entry name" value="NPHP3_N"/>
    <property type="match status" value="1"/>
</dbReference>
<dbReference type="Pfam" id="PF22942">
    <property type="entry name" value="DUF7025"/>
    <property type="match status" value="1"/>
</dbReference>
<comment type="caution">
    <text evidence="5">The sequence shown here is derived from an EMBL/GenBank/DDBJ whole genome shotgun (WGS) entry which is preliminary data.</text>
</comment>
<dbReference type="CDD" id="cd19481">
    <property type="entry name" value="RecA-like_protease"/>
    <property type="match status" value="1"/>
</dbReference>
<evidence type="ECO:0000259" key="4">
    <source>
        <dbReference type="SMART" id="SM00382"/>
    </source>
</evidence>
<feature type="compositionally biased region" description="Polar residues" evidence="3">
    <location>
        <begin position="18"/>
        <end position="27"/>
    </location>
</feature>
<evidence type="ECO:0000256" key="1">
    <source>
        <dbReference type="ARBA" id="ARBA00022737"/>
    </source>
</evidence>
<feature type="domain" description="AAA+ ATPase" evidence="4">
    <location>
        <begin position="824"/>
        <end position="950"/>
    </location>
</feature>
<feature type="compositionally biased region" description="Basic and acidic residues" evidence="3">
    <location>
        <begin position="1157"/>
        <end position="1169"/>
    </location>
</feature>
<dbReference type="EMBL" id="JBFXLR010000025">
    <property type="protein sequence ID" value="KAL2848719.1"/>
    <property type="molecule type" value="Genomic_DNA"/>
</dbReference>
<dbReference type="SUPFAM" id="SSF52540">
    <property type="entry name" value="P-loop containing nucleoside triphosphate hydrolases"/>
    <property type="match status" value="1"/>
</dbReference>
<dbReference type="InterPro" id="IPR054289">
    <property type="entry name" value="DUF7025"/>
</dbReference>
<evidence type="ECO:0000313" key="5">
    <source>
        <dbReference type="EMBL" id="KAL2848719.1"/>
    </source>
</evidence>
<dbReference type="Pfam" id="PF23232">
    <property type="entry name" value="AAA_lid_13"/>
    <property type="match status" value="1"/>
</dbReference>
<dbReference type="InterPro" id="IPR056884">
    <property type="entry name" value="NPHP3-like_N"/>
</dbReference>
<feature type="region of interest" description="Disordered" evidence="3">
    <location>
        <begin position="1060"/>
        <end position="1175"/>
    </location>
</feature>
<dbReference type="InterPro" id="IPR056125">
    <property type="entry name" value="DUF7708"/>
</dbReference>
<dbReference type="PANTHER" id="PTHR46411">
    <property type="entry name" value="FAMILY ATPASE, PUTATIVE-RELATED"/>
    <property type="match status" value="1"/>
</dbReference>
<keyword evidence="2" id="KW-0175">Coiled coil</keyword>